<feature type="coiled-coil region" evidence="2">
    <location>
        <begin position="70"/>
        <end position="175"/>
    </location>
</feature>
<dbReference type="Pfam" id="PF09728">
    <property type="entry name" value="Taxilin"/>
    <property type="match status" value="1"/>
</dbReference>
<comment type="caution">
    <text evidence="4">The sequence shown here is derived from an EMBL/GenBank/DDBJ whole genome shotgun (WGS) entry which is preliminary data.</text>
</comment>
<feature type="region of interest" description="Disordered" evidence="3">
    <location>
        <begin position="364"/>
        <end position="387"/>
    </location>
</feature>
<feature type="compositionally biased region" description="Basic and acidic residues" evidence="3">
    <location>
        <begin position="378"/>
        <end position="387"/>
    </location>
</feature>
<dbReference type="AlphaFoldDB" id="A0ABD2W010"/>
<evidence type="ECO:0000256" key="3">
    <source>
        <dbReference type="SAM" id="MobiDB-lite"/>
    </source>
</evidence>
<feature type="compositionally biased region" description="Polar residues" evidence="3">
    <location>
        <begin position="442"/>
        <end position="454"/>
    </location>
</feature>
<evidence type="ECO:0000313" key="5">
    <source>
        <dbReference type="Proteomes" id="UP001627154"/>
    </source>
</evidence>
<evidence type="ECO:0000256" key="1">
    <source>
        <dbReference type="ARBA" id="ARBA00009550"/>
    </source>
</evidence>
<protein>
    <recommendedName>
        <fullName evidence="6">Alpha-taxilin</fullName>
    </recommendedName>
</protein>
<dbReference type="InterPro" id="IPR026183">
    <property type="entry name" value="Taxilin_fam"/>
</dbReference>
<evidence type="ECO:0000256" key="2">
    <source>
        <dbReference type="SAM" id="Coils"/>
    </source>
</evidence>
<dbReference type="EMBL" id="JBJJXI010000147">
    <property type="protein sequence ID" value="KAL3386335.1"/>
    <property type="molecule type" value="Genomic_DNA"/>
</dbReference>
<feature type="region of interest" description="Disordered" evidence="3">
    <location>
        <begin position="442"/>
        <end position="489"/>
    </location>
</feature>
<name>A0ABD2W010_9HYME</name>
<dbReference type="Gene3D" id="1.10.287.1490">
    <property type="match status" value="1"/>
</dbReference>
<comment type="similarity">
    <text evidence="1">Belongs to the taxilin family.</text>
</comment>
<gene>
    <name evidence="4" type="ORF">TKK_018197</name>
</gene>
<reference evidence="4 5" key="1">
    <citation type="journal article" date="2024" name="bioRxiv">
        <title>A reference genome for Trichogramma kaykai: A tiny desert-dwelling parasitoid wasp with competing sex-ratio distorters.</title>
        <authorList>
            <person name="Culotta J."/>
            <person name="Lindsey A.R."/>
        </authorList>
    </citation>
    <scope>NUCLEOTIDE SEQUENCE [LARGE SCALE GENOMIC DNA]</scope>
    <source>
        <strain evidence="4 5">KSX58</strain>
    </source>
</reference>
<proteinExistence type="inferred from homology"/>
<dbReference type="PANTHER" id="PTHR16127">
    <property type="entry name" value="TAXILIN"/>
    <property type="match status" value="1"/>
</dbReference>
<feature type="coiled-coil region" evidence="2">
    <location>
        <begin position="201"/>
        <end position="302"/>
    </location>
</feature>
<dbReference type="Proteomes" id="UP001627154">
    <property type="component" value="Unassembled WGS sequence"/>
</dbReference>
<dbReference type="PANTHER" id="PTHR16127:SF13">
    <property type="entry name" value="GH01188P"/>
    <property type="match status" value="1"/>
</dbReference>
<organism evidence="4 5">
    <name type="scientific">Trichogramma kaykai</name>
    <dbReference type="NCBI Taxonomy" id="54128"/>
    <lineage>
        <taxon>Eukaryota</taxon>
        <taxon>Metazoa</taxon>
        <taxon>Ecdysozoa</taxon>
        <taxon>Arthropoda</taxon>
        <taxon>Hexapoda</taxon>
        <taxon>Insecta</taxon>
        <taxon>Pterygota</taxon>
        <taxon>Neoptera</taxon>
        <taxon>Endopterygota</taxon>
        <taxon>Hymenoptera</taxon>
        <taxon>Apocrita</taxon>
        <taxon>Proctotrupomorpha</taxon>
        <taxon>Chalcidoidea</taxon>
        <taxon>Trichogrammatidae</taxon>
        <taxon>Trichogramma</taxon>
    </lineage>
</organism>
<keyword evidence="5" id="KW-1185">Reference proteome</keyword>
<feature type="compositionally biased region" description="Polar residues" evidence="3">
    <location>
        <begin position="461"/>
        <end position="483"/>
    </location>
</feature>
<keyword evidence="2" id="KW-0175">Coiled coil</keyword>
<evidence type="ECO:0000313" key="4">
    <source>
        <dbReference type="EMBL" id="KAL3386335.1"/>
    </source>
</evidence>
<sequence>METNTRAAVITDSNEAVAPVDNKTLAKDKKARKASEKQLEQFFKSPNGPLSVEEKLQILSGKYLDIVDENRKLQSSLKQAHKRVESALKEQSQAESEKSKTVLAKSRLESLCRELQRQNKIVKEESLLKLKEEEEKRKEVSAQFQTTLQEFTQLMTETNEKNAKLNNDNMEIQKKFKSVFNEMDLREQHFESMHQLMNCKLQAADAKLNQVTLELTEEKEVLLKEKAALLQKLAEYHAKIKELQIIEANLRSQVDMYSEKYEEFQNTLTKSNQVFGGFNTEIEKMTKKIVKLEKETNMWKKRWEKSNANLLEMVTDQQKRDAEIKTLNKKCTVLEGLCHSLQTERANMLAQLKQKSNEECVRSDAVPVNESSASNNEQTKDLKTEDEGIVTSDHKIVTKQSITVPIKDNIVDNDQDIKTVEVSCESDISDYVKVNSDLSTEDLQLNGKSPTESVVQEDGHTSISNNTTNANEHQSESNAQSDDSSLKSD</sequence>
<accession>A0ABD2W010</accession>
<evidence type="ECO:0008006" key="6">
    <source>
        <dbReference type="Google" id="ProtNLM"/>
    </source>
</evidence>